<dbReference type="RefSeq" id="WP_111627136.1">
    <property type="nucleotide sequence ID" value="NZ_QLMC01000001.1"/>
</dbReference>
<evidence type="ECO:0000256" key="4">
    <source>
        <dbReference type="ARBA" id="ARBA00007637"/>
    </source>
</evidence>
<dbReference type="PANTHER" id="PTHR43725:SF47">
    <property type="entry name" value="UDP-GLUCOSE 4-EPIMERASE"/>
    <property type="match status" value="1"/>
</dbReference>
<dbReference type="InterPro" id="IPR005886">
    <property type="entry name" value="UDP_G4E"/>
</dbReference>
<evidence type="ECO:0000256" key="1">
    <source>
        <dbReference type="ARBA" id="ARBA00000083"/>
    </source>
</evidence>
<dbReference type="Gene3D" id="3.90.25.10">
    <property type="entry name" value="UDP-galactose 4-epimerase, domain 1"/>
    <property type="match status" value="1"/>
</dbReference>
<gene>
    <name evidence="11" type="ORF">LX87_01106</name>
</gene>
<dbReference type="AlphaFoldDB" id="A0A327XA52"/>
<dbReference type="PANTHER" id="PTHR43725">
    <property type="entry name" value="UDP-GLUCOSE 4-EPIMERASE"/>
    <property type="match status" value="1"/>
</dbReference>
<dbReference type="PRINTS" id="PR01713">
    <property type="entry name" value="NUCEPIMERASE"/>
</dbReference>
<comment type="caution">
    <text evidence="11">The sequence shown here is derived from an EMBL/GenBank/DDBJ whole genome shotgun (WGS) entry which is preliminary data.</text>
</comment>
<evidence type="ECO:0000259" key="10">
    <source>
        <dbReference type="Pfam" id="PF16363"/>
    </source>
</evidence>
<dbReference type="GO" id="GO:0003978">
    <property type="term" value="F:UDP-glucose 4-epimerase activity"/>
    <property type="evidence" value="ECO:0007669"/>
    <property type="project" value="UniProtKB-UniRule"/>
</dbReference>
<keyword evidence="8 9" id="KW-0413">Isomerase</keyword>
<comment type="catalytic activity">
    <reaction evidence="1 9">
        <text>UDP-alpha-D-glucose = UDP-alpha-D-galactose</text>
        <dbReference type="Rhea" id="RHEA:22168"/>
        <dbReference type="ChEBI" id="CHEBI:58885"/>
        <dbReference type="ChEBI" id="CHEBI:66914"/>
        <dbReference type="EC" id="5.1.3.2"/>
    </reaction>
</comment>
<protein>
    <recommendedName>
        <fullName evidence="6 9">UDP-glucose 4-epimerase</fullName>
        <ecNumber evidence="5 9">5.1.3.2</ecNumber>
    </recommendedName>
</protein>
<dbReference type="InterPro" id="IPR016040">
    <property type="entry name" value="NAD(P)-bd_dom"/>
</dbReference>
<dbReference type="Pfam" id="PF16363">
    <property type="entry name" value="GDP_Man_Dehyd"/>
    <property type="match status" value="1"/>
</dbReference>
<evidence type="ECO:0000256" key="7">
    <source>
        <dbReference type="ARBA" id="ARBA00023027"/>
    </source>
</evidence>
<dbReference type="SUPFAM" id="SSF51735">
    <property type="entry name" value="NAD(P)-binding Rossmann-fold domains"/>
    <property type="match status" value="1"/>
</dbReference>
<dbReference type="CDD" id="cd05247">
    <property type="entry name" value="UDP_G4E_1_SDR_e"/>
    <property type="match status" value="1"/>
</dbReference>
<keyword evidence="7 9" id="KW-0520">NAD</keyword>
<accession>A0A327XA52</accession>
<keyword evidence="9" id="KW-0119">Carbohydrate metabolism</keyword>
<dbReference type="UniPathway" id="UPA00214"/>
<dbReference type="GO" id="GO:0006012">
    <property type="term" value="P:galactose metabolic process"/>
    <property type="evidence" value="ECO:0007669"/>
    <property type="project" value="UniProtKB-UniPathway"/>
</dbReference>
<reference evidence="11 12" key="1">
    <citation type="submission" date="2018-06" db="EMBL/GenBank/DDBJ databases">
        <title>Genomic Encyclopedia of Archaeal and Bacterial Type Strains, Phase II (KMG-II): from individual species to whole genera.</title>
        <authorList>
            <person name="Goeker M."/>
        </authorList>
    </citation>
    <scope>NUCLEOTIDE SEQUENCE [LARGE SCALE GENOMIC DNA]</scope>
    <source>
        <strain evidence="11 12">DSM 21851</strain>
    </source>
</reference>
<comment type="similarity">
    <text evidence="4 9">Belongs to the NAD(P)-dependent epimerase/dehydratase family.</text>
</comment>
<keyword evidence="12" id="KW-1185">Reference proteome</keyword>
<organism evidence="11 12">
    <name type="scientific">Larkinella arboricola</name>
    <dbReference type="NCBI Taxonomy" id="643671"/>
    <lineage>
        <taxon>Bacteria</taxon>
        <taxon>Pseudomonadati</taxon>
        <taxon>Bacteroidota</taxon>
        <taxon>Cytophagia</taxon>
        <taxon>Cytophagales</taxon>
        <taxon>Spirosomataceae</taxon>
        <taxon>Larkinella</taxon>
    </lineage>
</organism>
<dbReference type="Gene3D" id="3.40.50.720">
    <property type="entry name" value="NAD(P)-binding Rossmann-like Domain"/>
    <property type="match status" value="1"/>
</dbReference>
<evidence type="ECO:0000313" key="12">
    <source>
        <dbReference type="Proteomes" id="UP000248790"/>
    </source>
</evidence>
<dbReference type="GO" id="GO:0005829">
    <property type="term" value="C:cytosol"/>
    <property type="evidence" value="ECO:0007669"/>
    <property type="project" value="TreeGrafter"/>
</dbReference>
<feature type="domain" description="NAD(P)-binding" evidence="10">
    <location>
        <begin position="4"/>
        <end position="327"/>
    </location>
</feature>
<evidence type="ECO:0000313" key="11">
    <source>
        <dbReference type="EMBL" id="RAK02984.1"/>
    </source>
</evidence>
<dbReference type="OrthoDB" id="9811743at2"/>
<evidence type="ECO:0000256" key="9">
    <source>
        <dbReference type="RuleBase" id="RU366046"/>
    </source>
</evidence>
<evidence type="ECO:0000256" key="8">
    <source>
        <dbReference type="ARBA" id="ARBA00023235"/>
    </source>
</evidence>
<evidence type="ECO:0000256" key="5">
    <source>
        <dbReference type="ARBA" id="ARBA00013189"/>
    </source>
</evidence>
<dbReference type="EMBL" id="QLMC01000001">
    <property type="protein sequence ID" value="RAK02984.1"/>
    <property type="molecule type" value="Genomic_DNA"/>
</dbReference>
<evidence type="ECO:0000256" key="3">
    <source>
        <dbReference type="ARBA" id="ARBA00004947"/>
    </source>
</evidence>
<dbReference type="Proteomes" id="UP000248790">
    <property type="component" value="Unassembled WGS sequence"/>
</dbReference>
<comment type="pathway">
    <text evidence="3 9">Carbohydrate metabolism; galactose metabolism.</text>
</comment>
<sequence>MRILVTGGAGFIGSHTVVELVNAGFEPIIIDNFSNSDRSALEGLRQILNRDVTFYEGDCNDPETLNAIFEKENLGGVIHFAAHKAVGESVAKPLMYYRNNLDSTILLLETMQRYGVSNLVFSSSCTVYGQPEQLPVTEATPRLPAQSPYGNTKTICEDIIRDTVHSGAALKAIALRYFNPIGAHPSGLIGELPLGVPSNLVPFITQTAAGLREKVTVFGNDYDTPDGTCIRDYIHVVDLAKAHVQALRLLDSQSESSYYDIFNVGTGQGNTVLELIKTFEEVNQLKLNYTIGPRRPGDVEKIYAQVDKVNNVMGWRAEQTLADGLRDAWRWEQNLHLKKSTVTG</sequence>
<comment type="subunit">
    <text evidence="9">Homodimer.</text>
</comment>
<evidence type="ECO:0000256" key="2">
    <source>
        <dbReference type="ARBA" id="ARBA00001911"/>
    </source>
</evidence>
<proteinExistence type="inferred from homology"/>
<dbReference type="NCBIfam" id="TIGR01179">
    <property type="entry name" value="galE"/>
    <property type="match status" value="1"/>
</dbReference>
<evidence type="ECO:0000256" key="6">
    <source>
        <dbReference type="ARBA" id="ARBA00018569"/>
    </source>
</evidence>
<dbReference type="InterPro" id="IPR036291">
    <property type="entry name" value="NAD(P)-bd_dom_sf"/>
</dbReference>
<comment type="cofactor">
    <cofactor evidence="2 9">
        <name>NAD(+)</name>
        <dbReference type="ChEBI" id="CHEBI:57540"/>
    </cofactor>
</comment>
<dbReference type="EC" id="5.1.3.2" evidence="5 9"/>
<name>A0A327XA52_LARAB</name>